<feature type="compositionally biased region" description="Basic and acidic residues" evidence="1">
    <location>
        <begin position="143"/>
        <end position="157"/>
    </location>
</feature>
<keyword evidence="3" id="KW-1185">Reference proteome</keyword>
<evidence type="ECO:0000313" key="2">
    <source>
        <dbReference type="EMBL" id="KAB8069862.1"/>
    </source>
</evidence>
<reference evidence="2 3" key="1">
    <citation type="submission" date="2019-04" db="EMBL/GenBank/DDBJ databases">
        <title>Friends and foes A comparative genomics study of 23 Aspergillus species from section Flavi.</title>
        <authorList>
            <consortium name="DOE Joint Genome Institute"/>
            <person name="Kjaerbolling I."/>
            <person name="Vesth T."/>
            <person name="Frisvad J.C."/>
            <person name="Nybo J.L."/>
            <person name="Theobald S."/>
            <person name="Kildgaard S."/>
            <person name="Isbrandt T."/>
            <person name="Kuo A."/>
            <person name="Sato A."/>
            <person name="Lyhne E.K."/>
            <person name="Kogle M.E."/>
            <person name="Wiebenga A."/>
            <person name="Kun R.S."/>
            <person name="Lubbers R.J."/>
            <person name="Makela M.R."/>
            <person name="Barry K."/>
            <person name="Chovatia M."/>
            <person name="Clum A."/>
            <person name="Daum C."/>
            <person name="Haridas S."/>
            <person name="He G."/>
            <person name="LaButti K."/>
            <person name="Lipzen A."/>
            <person name="Mondo S."/>
            <person name="Riley R."/>
            <person name="Salamov A."/>
            <person name="Simmons B.A."/>
            <person name="Magnuson J.K."/>
            <person name="Henrissat B."/>
            <person name="Mortensen U.H."/>
            <person name="Larsen T.O."/>
            <person name="Devries R.P."/>
            <person name="Grigoriev I.V."/>
            <person name="Machida M."/>
            <person name="Baker S.E."/>
            <person name="Andersen M.R."/>
        </authorList>
    </citation>
    <scope>NUCLEOTIDE SEQUENCE [LARGE SCALE GENOMIC DNA]</scope>
    <source>
        <strain evidence="2 3">CBS 151.66</strain>
    </source>
</reference>
<proteinExistence type="predicted"/>
<protein>
    <submittedName>
        <fullName evidence="2">Uncharacterized protein</fullName>
    </submittedName>
</protein>
<name>A0A5N5WRY3_9EURO</name>
<dbReference type="AlphaFoldDB" id="A0A5N5WRY3"/>
<feature type="region of interest" description="Disordered" evidence="1">
    <location>
        <begin position="143"/>
        <end position="167"/>
    </location>
</feature>
<feature type="compositionally biased region" description="Polar residues" evidence="1">
    <location>
        <begin position="158"/>
        <end position="167"/>
    </location>
</feature>
<accession>A0A5N5WRY3</accession>
<gene>
    <name evidence="2" type="ORF">BDV29DRAFT_161035</name>
</gene>
<organism evidence="2 3">
    <name type="scientific">Aspergillus leporis</name>
    <dbReference type="NCBI Taxonomy" id="41062"/>
    <lineage>
        <taxon>Eukaryota</taxon>
        <taxon>Fungi</taxon>
        <taxon>Dikarya</taxon>
        <taxon>Ascomycota</taxon>
        <taxon>Pezizomycotina</taxon>
        <taxon>Eurotiomycetes</taxon>
        <taxon>Eurotiomycetidae</taxon>
        <taxon>Eurotiales</taxon>
        <taxon>Aspergillaceae</taxon>
        <taxon>Aspergillus</taxon>
        <taxon>Aspergillus subgen. Circumdati</taxon>
    </lineage>
</organism>
<evidence type="ECO:0000313" key="3">
    <source>
        <dbReference type="Proteomes" id="UP000326565"/>
    </source>
</evidence>
<sequence length="167" mass="19303">MPSKDKRIMKMNTAKRSEWRSKCRQRLSDHIADTLGIYIKPTNVRLKFEDEEDVPYEWHIEEPEMEPIFEKQLSRHSVGVYMQLYVGVGSSFWASVPGSKEVSSKPSIQEQIRFLQAENAALLDKLKSSEVYSAEVSQEKERLEGEISASKEFEGNHTDLNTSYQQL</sequence>
<evidence type="ECO:0000256" key="1">
    <source>
        <dbReference type="SAM" id="MobiDB-lite"/>
    </source>
</evidence>
<dbReference type="EMBL" id="ML732324">
    <property type="protein sequence ID" value="KAB8069862.1"/>
    <property type="molecule type" value="Genomic_DNA"/>
</dbReference>
<dbReference type="OrthoDB" id="5428321at2759"/>
<dbReference type="Proteomes" id="UP000326565">
    <property type="component" value="Unassembled WGS sequence"/>
</dbReference>